<reference evidence="1" key="1">
    <citation type="submission" date="2022-11" db="EMBL/GenBank/DDBJ databases">
        <authorList>
            <person name="Scott C."/>
            <person name="Bruce N."/>
        </authorList>
    </citation>
    <scope>NUCLEOTIDE SEQUENCE</scope>
</reference>
<organism evidence="1 2">
    <name type="scientific">Parascedosporium putredinis</name>
    <dbReference type="NCBI Taxonomy" id="1442378"/>
    <lineage>
        <taxon>Eukaryota</taxon>
        <taxon>Fungi</taxon>
        <taxon>Dikarya</taxon>
        <taxon>Ascomycota</taxon>
        <taxon>Pezizomycotina</taxon>
        <taxon>Sordariomycetes</taxon>
        <taxon>Hypocreomycetidae</taxon>
        <taxon>Microascales</taxon>
        <taxon>Microascaceae</taxon>
        <taxon>Parascedosporium</taxon>
    </lineage>
</organism>
<protein>
    <submittedName>
        <fullName evidence="1">Uncharacterized protein</fullName>
    </submittedName>
</protein>
<evidence type="ECO:0000313" key="2">
    <source>
        <dbReference type="Proteomes" id="UP000838763"/>
    </source>
</evidence>
<dbReference type="SUPFAM" id="SSF56059">
    <property type="entry name" value="Glutathione synthetase ATP-binding domain-like"/>
    <property type="match status" value="1"/>
</dbReference>
<name>A0A9P1H829_9PEZI</name>
<dbReference type="EMBL" id="CALLCH030000017">
    <property type="protein sequence ID" value="CAI4217758.1"/>
    <property type="molecule type" value="Genomic_DNA"/>
</dbReference>
<dbReference type="AlphaFoldDB" id="A0A9P1H829"/>
<comment type="caution">
    <text evidence="1">The sequence shown here is derived from an EMBL/GenBank/DDBJ whole genome shotgun (WGS) entry which is preliminary data.</text>
</comment>
<sequence length="500" mass="56006">MVTVSLTAPQLLHQIHVGIRQRVTDGDSPPVKSAAAVVDPSRVQDLYVSSLLRQCPPEAWPKNNYDLTSARPILVSHHHQTQLAQLSDALVLAITDIVERWWSDPETNFPERMPLGKREEALLKASRPDPWPWIDEETPRLIPHFRQCRGAWRPDFLVEDDRSNGSTLPKESFCITEINARLTTSASVDKLYQGGHGFFDLTKPVHLLKGVEAGNDIFMLTDHLRRVLGQRPRLISPADLRVVADSESPLGFKLCCLKVAPTSGHESRDHKRTLGTLLLSDDDEPVEEIHQVALELHQHELHAMSEIMLRLVSLRCLNDMRTILLVHDKRMLGIVRQELPRLVGRGVLTASQAATLQKGIVETILPGSPEMADLLRRCRNNPHLINDYLLKPIRSGKGDGIRFGDEMAADHFLEHIEQRLANPGLDCALGTHGTGSTWVIQRLVNQRLYSLSAGPSGREWQPLVGTFHLMDGELIGLGIWSYKFAQANTDLTTINIIKRG</sequence>
<gene>
    <name evidence="1" type="ORF">PPNO1_LOCUS7361</name>
</gene>
<dbReference type="Proteomes" id="UP000838763">
    <property type="component" value="Unassembled WGS sequence"/>
</dbReference>
<proteinExistence type="predicted"/>
<accession>A0A9P1H829</accession>
<evidence type="ECO:0000313" key="1">
    <source>
        <dbReference type="EMBL" id="CAI4217758.1"/>
    </source>
</evidence>
<keyword evidence="2" id="KW-1185">Reference proteome</keyword>
<dbReference type="OrthoDB" id="2117718at2759"/>